<sequence>MTDHSETPSSPMAPVRRLLTAITDGDLETAVQAFADGARVMRVRYVDGRAAGGQSLAVGRADIRRWLAEIISREVSVDILEDHLEGESLVVRTAWSMRGFDGERVHSSSLGVYEVVDGRITLLRATSSEEEGAGRPVARV</sequence>
<evidence type="ECO:0000313" key="3">
    <source>
        <dbReference type="Proteomes" id="UP001261125"/>
    </source>
</evidence>
<organism evidence="2 3">
    <name type="scientific">Microbacterium phycohabitans</name>
    <dbReference type="NCBI Taxonomy" id="3075993"/>
    <lineage>
        <taxon>Bacteria</taxon>
        <taxon>Bacillati</taxon>
        <taxon>Actinomycetota</taxon>
        <taxon>Actinomycetes</taxon>
        <taxon>Micrococcales</taxon>
        <taxon>Microbacteriaceae</taxon>
        <taxon>Microbacterium</taxon>
    </lineage>
</organism>
<keyword evidence="3" id="KW-1185">Reference proteome</keyword>
<evidence type="ECO:0000259" key="1">
    <source>
        <dbReference type="Pfam" id="PF12680"/>
    </source>
</evidence>
<proteinExistence type="predicted"/>
<dbReference type="EMBL" id="JAWDIT010000008">
    <property type="protein sequence ID" value="MDU0347214.1"/>
    <property type="molecule type" value="Genomic_DNA"/>
</dbReference>
<name>A0ABU3SR64_9MICO</name>
<reference evidence="2 3" key="1">
    <citation type="submission" date="2023-09" db="EMBL/GenBank/DDBJ databases">
        <title>Microbacterium fusihabitans sp. nov., Microbacterium phycihabitans sp. nov., and Microbacterium cervinum sp. nov., isolated from dried seaweeds of beach.</title>
        <authorList>
            <person name="Lee S.D."/>
        </authorList>
    </citation>
    <scope>NUCLEOTIDE SEQUENCE [LARGE SCALE GENOMIC DNA]</scope>
    <source>
        <strain evidence="2 3">KSW2-29</strain>
    </source>
</reference>
<feature type="domain" description="SnoaL-like" evidence="1">
    <location>
        <begin position="15"/>
        <end position="121"/>
    </location>
</feature>
<dbReference type="SUPFAM" id="SSF54427">
    <property type="entry name" value="NTF2-like"/>
    <property type="match status" value="1"/>
</dbReference>
<dbReference type="InterPro" id="IPR032710">
    <property type="entry name" value="NTF2-like_dom_sf"/>
</dbReference>
<dbReference type="Gene3D" id="3.10.450.50">
    <property type="match status" value="1"/>
</dbReference>
<protein>
    <submittedName>
        <fullName evidence="2">Nuclear transport factor 2 family protein</fullName>
    </submittedName>
</protein>
<dbReference type="InterPro" id="IPR037401">
    <property type="entry name" value="SnoaL-like"/>
</dbReference>
<evidence type="ECO:0000313" key="2">
    <source>
        <dbReference type="EMBL" id="MDU0347214.1"/>
    </source>
</evidence>
<gene>
    <name evidence="2" type="ORF">RWH44_16055</name>
</gene>
<accession>A0ABU3SR64</accession>
<dbReference type="Proteomes" id="UP001261125">
    <property type="component" value="Unassembled WGS sequence"/>
</dbReference>
<dbReference type="RefSeq" id="WP_316005353.1">
    <property type="nucleotide sequence ID" value="NZ_JAWDIT010000008.1"/>
</dbReference>
<dbReference type="Pfam" id="PF12680">
    <property type="entry name" value="SnoaL_2"/>
    <property type="match status" value="1"/>
</dbReference>
<comment type="caution">
    <text evidence="2">The sequence shown here is derived from an EMBL/GenBank/DDBJ whole genome shotgun (WGS) entry which is preliminary data.</text>
</comment>